<dbReference type="InterPro" id="IPR035979">
    <property type="entry name" value="RBD_domain_sf"/>
</dbReference>
<evidence type="ECO:0000256" key="19">
    <source>
        <dbReference type="ARBA" id="ARBA00023242"/>
    </source>
</evidence>
<evidence type="ECO:0000256" key="2">
    <source>
        <dbReference type="ARBA" id="ARBA00004286"/>
    </source>
</evidence>
<dbReference type="SUPFAM" id="SSF54928">
    <property type="entry name" value="RNA-binding domain, RBD"/>
    <property type="match status" value="2"/>
</dbReference>
<dbReference type="GO" id="GO:0005694">
    <property type="term" value="C:chromosome"/>
    <property type="evidence" value="ECO:0007669"/>
    <property type="project" value="UniProtKB-SubCell"/>
</dbReference>
<dbReference type="EMBL" id="JARGDH010000005">
    <property type="protein sequence ID" value="KAL0266360.1"/>
    <property type="molecule type" value="Genomic_DNA"/>
</dbReference>
<reference evidence="25" key="1">
    <citation type="journal article" date="2024" name="Gigascience">
        <title>Chromosome-level genome of the poultry shaft louse Menopon gallinae provides insight into the host-switching and adaptive evolution of parasitic lice.</title>
        <authorList>
            <person name="Xu Y."/>
            <person name="Ma L."/>
            <person name="Liu S."/>
            <person name="Liang Y."/>
            <person name="Liu Q."/>
            <person name="He Z."/>
            <person name="Tian L."/>
            <person name="Duan Y."/>
            <person name="Cai W."/>
            <person name="Li H."/>
            <person name="Song F."/>
        </authorList>
    </citation>
    <scope>NUCLEOTIDE SEQUENCE</scope>
    <source>
        <strain evidence="25">Cailab_2023a</strain>
    </source>
</reference>
<sequence>MSVNEGGRQGEQLNELEAVEADREVSEISGQYDCKVINSSENFRESGGSKDCRSTTCEGDNNCQNTSESGEEKENKSSDVKCDTNKTEGLENTTSSYQNGNYDFDGQYHTYTDPTDGTVYFWDRERNGWFPKVDDDFLARYQMNYGFIENQTGIKESEKSETEVPAGVKRKAAPEEPSWFDIDDEHNTKVYVSNLPLDITEQEFVDFMQKCGLVMKDVSTNKWKIKLYKEKDTDQLKGDALCTYIKRESVELALNVLDGADLRGHKVEVQRAKFQMKGEYNPSLKPKKKKRKEKEREKKIQEKLFDWRPDKLRGQRENHERTVIIKNLFEPSTFDNNVELILEYSQDLREECSKCGTIKKLVIHDKHPEGVAQVTFSDAEEADICIKLLNNRWFSQRKITAEHWDGKTKYKMIESEAEEKERLMKWNKYLESGKADT</sequence>
<feature type="compositionally biased region" description="Polar residues" evidence="23">
    <location>
        <begin position="54"/>
        <end position="66"/>
    </location>
</feature>
<dbReference type="InterPro" id="IPR034393">
    <property type="entry name" value="TatSF1-like"/>
</dbReference>
<evidence type="ECO:0000256" key="23">
    <source>
        <dbReference type="SAM" id="MobiDB-lite"/>
    </source>
</evidence>
<feature type="compositionally biased region" description="Polar residues" evidence="23">
    <location>
        <begin position="90"/>
        <end position="99"/>
    </location>
</feature>
<dbReference type="PANTHER" id="PTHR15608">
    <property type="entry name" value="SPLICING FACTOR U2AF-ASSOCIATED PROTEIN 2"/>
    <property type="match status" value="1"/>
</dbReference>
<dbReference type="FunFam" id="3.30.70.330:FF:000105">
    <property type="entry name" value="HIV Tat-specific factor 1 homolog"/>
    <property type="match status" value="1"/>
</dbReference>
<evidence type="ECO:0000256" key="16">
    <source>
        <dbReference type="ARBA" id="ARBA00023163"/>
    </source>
</evidence>
<evidence type="ECO:0000259" key="24">
    <source>
        <dbReference type="PROSITE" id="PS50102"/>
    </source>
</evidence>
<dbReference type="AlphaFoldDB" id="A0AAW2H9G2"/>
<keyword evidence="19" id="KW-0539">Nucleus</keyword>
<keyword evidence="7" id="KW-0507">mRNA processing</keyword>
<dbReference type="Gene3D" id="3.30.70.330">
    <property type="match status" value="2"/>
</dbReference>
<evidence type="ECO:0000256" key="3">
    <source>
        <dbReference type="ARBA" id="ARBA00007747"/>
    </source>
</evidence>
<dbReference type="SMART" id="SM00360">
    <property type="entry name" value="RRM"/>
    <property type="match status" value="2"/>
</dbReference>
<dbReference type="Pfam" id="PF00076">
    <property type="entry name" value="RRM_1"/>
    <property type="match status" value="2"/>
</dbReference>
<evidence type="ECO:0000256" key="15">
    <source>
        <dbReference type="ARBA" id="ARBA00023159"/>
    </source>
</evidence>
<keyword evidence="18" id="KW-0234">DNA repair</keyword>
<evidence type="ECO:0000256" key="1">
    <source>
        <dbReference type="ARBA" id="ARBA00004123"/>
    </source>
</evidence>
<dbReference type="GO" id="GO:0000398">
    <property type="term" value="P:mRNA splicing, via spliceosome"/>
    <property type="evidence" value="ECO:0007669"/>
    <property type="project" value="InterPro"/>
</dbReference>
<dbReference type="InterPro" id="IPR000504">
    <property type="entry name" value="RRM_dom"/>
</dbReference>
<evidence type="ECO:0000256" key="7">
    <source>
        <dbReference type="ARBA" id="ARBA00022664"/>
    </source>
</evidence>
<evidence type="ECO:0000256" key="22">
    <source>
        <dbReference type="PROSITE-ProRule" id="PRU00176"/>
    </source>
</evidence>
<keyword evidence="17" id="KW-0508">mRNA splicing</keyword>
<keyword evidence="8" id="KW-0747">Spliceosome</keyword>
<evidence type="ECO:0000256" key="12">
    <source>
        <dbReference type="ARBA" id="ARBA00022884"/>
    </source>
</evidence>
<evidence type="ECO:0000256" key="18">
    <source>
        <dbReference type="ARBA" id="ARBA00023204"/>
    </source>
</evidence>
<gene>
    <name evidence="25" type="ORF">PYX00_008928</name>
</gene>
<evidence type="ECO:0000256" key="4">
    <source>
        <dbReference type="ARBA" id="ARBA00022454"/>
    </source>
</evidence>
<keyword evidence="14" id="KW-0805">Transcription regulation</keyword>
<keyword evidence="13" id="KW-0007">Acetylation</keyword>
<feature type="compositionally biased region" description="Basic and acidic residues" evidence="23">
    <location>
        <begin position="70"/>
        <end position="89"/>
    </location>
</feature>
<dbReference type="CDD" id="cd12281">
    <property type="entry name" value="RRM1_TatSF1_like"/>
    <property type="match status" value="1"/>
</dbReference>
<comment type="subunit">
    <text evidence="20">Component of the 17S U2 SnRNP complex, a ribonucleoprotein complex that contains small nuclear RNA (snRNA) U2 and a number of specific proteins. Within the 17S U2 SnRNP complex, interacts (via UHM region) directly with SF3B1. Component of a complex which is at least composed of HTATSF1/Tat-SF1, the P-TEFb complex components CDK9 and CCNT1, RNA polymerase II, SUPT5H, and NCL/nucleolin. Interacts with GTF2F2/RAP30 and POLR2A. Interacts with TCERG1/CA150. Interacts with (poly-ADP-ribosylated) RPA1; promoting HTATSF1 recruitment to DNA damage sites. Interacts (when phosphorylated) with TOPBP1; promoting recruitment of TOPBP1 to DNA damage sites during S-phase.</text>
</comment>
<evidence type="ECO:0000256" key="9">
    <source>
        <dbReference type="ARBA" id="ARBA00022737"/>
    </source>
</evidence>
<evidence type="ECO:0000256" key="13">
    <source>
        <dbReference type="ARBA" id="ARBA00022990"/>
    </source>
</evidence>
<evidence type="ECO:0000256" key="8">
    <source>
        <dbReference type="ARBA" id="ARBA00022728"/>
    </source>
</evidence>
<evidence type="ECO:0000313" key="25">
    <source>
        <dbReference type="EMBL" id="KAL0266361.1"/>
    </source>
</evidence>
<accession>A0AAW2H9G2</accession>
<keyword evidence="15" id="KW-0010">Activator</keyword>
<dbReference type="PANTHER" id="PTHR15608:SF0">
    <property type="entry name" value="HIV TAT-SPECIFIC FACTOR 1"/>
    <property type="match status" value="1"/>
</dbReference>
<keyword evidence="11" id="KW-0832">Ubl conjugation</keyword>
<comment type="similarity">
    <text evidence="3">Belongs to the HTATSF1 family.</text>
</comment>
<feature type="region of interest" description="Disordered" evidence="23">
    <location>
        <begin position="278"/>
        <end position="297"/>
    </location>
</feature>
<evidence type="ECO:0000256" key="10">
    <source>
        <dbReference type="ARBA" id="ARBA00022763"/>
    </source>
</evidence>
<keyword evidence="6" id="KW-0597">Phosphoprotein</keyword>
<evidence type="ECO:0000256" key="20">
    <source>
        <dbReference type="ARBA" id="ARBA00062124"/>
    </source>
</evidence>
<feature type="region of interest" description="Disordered" evidence="23">
    <location>
        <begin position="40"/>
        <end position="99"/>
    </location>
</feature>
<keyword evidence="4" id="KW-0158">Chromosome</keyword>
<dbReference type="EMBL" id="JARGDH010000005">
    <property type="protein sequence ID" value="KAL0266361.1"/>
    <property type="molecule type" value="Genomic_DNA"/>
</dbReference>
<dbReference type="GO" id="GO:0005686">
    <property type="term" value="C:U2 snRNP"/>
    <property type="evidence" value="ECO:0007669"/>
    <property type="project" value="TreeGrafter"/>
</dbReference>
<evidence type="ECO:0000256" key="5">
    <source>
        <dbReference type="ARBA" id="ARBA00022499"/>
    </source>
</evidence>
<dbReference type="InterPro" id="IPR034392">
    <property type="entry name" value="TatSF1-like_RRM1"/>
</dbReference>
<comment type="caution">
    <text evidence="25">The sequence shown here is derived from an EMBL/GenBank/DDBJ whole genome shotgun (WGS) entry which is preliminary data.</text>
</comment>
<evidence type="ECO:0000256" key="11">
    <source>
        <dbReference type="ARBA" id="ARBA00022843"/>
    </source>
</evidence>
<evidence type="ECO:0000256" key="6">
    <source>
        <dbReference type="ARBA" id="ARBA00022553"/>
    </source>
</evidence>
<evidence type="ECO:0000256" key="21">
    <source>
        <dbReference type="ARBA" id="ARBA00073773"/>
    </source>
</evidence>
<proteinExistence type="inferred from homology"/>
<keyword evidence="5" id="KW-1017">Isopeptide bond</keyword>
<feature type="region of interest" description="Disordered" evidence="23">
    <location>
        <begin position="1"/>
        <end position="27"/>
    </location>
</feature>
<dbReference type="PROSITE" id="PS50102">
    <property type="entry name" value="RRM"/>
    <property type="match status" value="2"/>
</dbReference>
<dbReference type="GO" id="GO:0005684">
    <property type="term" value="C:U2-type spliceosomal complex"/>
    <property type="evidence" value="ECO:0007669"/>
    <property type="project" value="TreeGrafter"/>
</dbReference>
<name>A0AAW2H9G2_9NEOP</name>
<feature type="compositionally biased region" description="Basic and acidic residues" evidence="23">
    <location>
        <begin position="42"/>
        <end position="53"/>
    </location>
</feature>
<keyword evidence="10" id="KW-0227">DNA damage</keyword>
<keyword evidence="9" id="KW-0677">Repeat</keyword>
<dbReference type="CDD" id="cd12282">
    <property type="entry name" value="RRM2_TatSF1_like"/>
    <property type="match status" value="1"/>
</dbReference>
<evidence type="ECO:0000256" key="17">
    <source>
        <dbReference type="ARBA" id="ARBA00023187"/>
    </source>
</evidence>
<comment type="subcellular location">
    <subcellularLocation>
        <location evidence="2">Chromosome</location>
    </subcellularLocation>
    <subcellularLocation>
        <location evidence="1">Nucleus</location>
    </subcellularLocation>
</comment>
<keyword evidence="12 22" id="KW-0694">RNA-binding</keyword>
<dbReference type="GO" id="GO:0003723">
    <property type="term" value="F:RNA binding"/>
    <property type="evidence" value="ECO:0007669"/>
    <property type="project" value="UniProtKB-UniRule"/>
</dbReference>
<dbReference type="FunFam" id="3.30.70.330:FF:000202">
    <property type="entry name" value="HIV Tat-specific factor 1"/>
    <property type="match status" value="1"/>
</dbReference>
<dbReference type="InterPro" id="IPR012677">
    <property type="entry name" value="Nucleotide-bd_a/b_plait_sf"/>
</dbReference>
<feature type="domain" description="RRM" evidence="24">
    <location>
        <begin position="321"/>
        <end position="406"/>
    </location>
</feature>
<protein>
    <recommendedName>
        <fullName evidence="21">17S U2 SnRNP complex component HTATSF1</fullName>
    </recommendedName>
</protein>
<organism evidence="25">
    <name type="scientific">Menopon gallinae</name>
    <name type="common">poultry shaft louse</name>
    <dbReference type="NCBI Taxonomy" id="328185"/>
    <lineage>
        <taxon>Eukaryota</taxon>
        <taxon>Metazoa</taxon>
        <taxon>Ecdysozoa</taxon>
        <taxon>Arthropoda</taxon>
        <taxon>Hexapoda</taxon>
        <taxon>Insecta</taxon>
        <taxon>Pterygota</taxon>
        <taxon>Neoptera</taxon>
        <taxon>Paraneoptera</taxon>
        <taxon>Psocodea</taxon>
        <taxon>Troctomorpha</taxon>
        <taxon>Phthiraptera</taxon>
        <taxon>Amblycera</taxon>
        <taxon>Menoponidae</taxon>
        <taxon>Menopon</taxon>
    </lineage>
</organism>
<dbReference type="GO" id="GO:0006281">
    <property type="term" value="P:DNA repair"/>
    <property type="evidence" value="ECO:0007669"/>
    <property type="project" value="UniProtKB-KW"/>
</dbReference>
<feature type="domain" description="RRM" evidence="24">
    <location>
        <begin position="188"/>
        <end position="274"/>
    </location>
</feature>
<evidence type="ECO:0000256" key="14">
    <source>
        <dbReference type="ARBA" id="ARBA00023015"/>
    </source>
</evidence>
<keyword evidence="16" id="KW-0804">Transcription</keyword>